<evidence type="ECO:0000256" key="7">
    <source>
        <dbReference type="ARBA" id="ARBA00022989"/>
    </source>
</evidence>
<name>A0AAV4LA71_9BACL</name>
<feature type="domain" description="Type II secretion system protein GspF" evidence="11">
    <location>
        <begin position="275"/>
        <end position="398"/>
    </location>
</feature>
<evidence type="ECO:0000256" key="9">
    <source>
        <dbReference type="RuleBase" id="RU003923"/>
    </source>
</evidence>
<comment type="caution">
    <text evidence="12">The sequence shown here is derived from an EMBL/GenBank/DDBJ whole genome shotgun (WGS) entry which is preliminary data.</text>
</comment>
<keyword evidence="6 9" id="KW-0812">Transmembrane</keyword>
<dbReference type="RefSeq" id="WP_282197889.1">
    <property type="nucleotide sequence ID" value="NZ_BOQE01000001.1"/>
</dbReference>
<dbReference type="PANTHER" id="PTHR30012">
    <property type="entry name" value="GENERAL SECRETION PATHWAY PROTEIN"/>
    <property type="match status" value="1"/>
</dbReference>
<evidence type="ECO:0000259" key="11">
    <source>
        <dbReference type="Pfam" id="PF00482"/>
    </source>
</evidence>
<feature type="transmembrane region" description="Helical" evidence="10">
    <location>
        <begin position="226"/>
        <end position="244"/>
    </location>
</feature>
<dbReference type="InterPro" id="IPR042094">
    <property type="entry name" value="T2SS_GspF_sf"/>
</dbReference>
<feature type="transmembrane region" description="Helical" evidence="10">
    <location>
        <begin position="168"/>
        <end position="194"/>
    </location>
</feature>
<dbReference type="AlphaFoldDB" id="A0AAV4LA71"/>
<dbReference type="Proteomes" id="UP001057291">
    <property type="component" value="Unassembled WGS sequence"/>
</dbReference>
<evidence type="ECO:0000256" key="8">
    <source>
        <dbReference type="ARBA" id="ARBA00023136"/>
    </source>
</evidence>
<comment type="similarity">
    <text evidence="2 9">Belongs to the GSP F family.</text>
</comment>
<evidence type="ECO:0000256" key="6">
    <source>
        <dbReference type="ARBA" id="ARBA00022692"/>
    </source>
</evidence>
<dbReference type="Pfam" id="PF00482">
    <property type="entry name" value="T2SSF"/>
    <property type="match status" value="2"/>
</dbReference>
<feature type="domain" description="Type II secretion system protein GspF" evidence="11">
    <location>
        <begin position="72"/>
        <end position="195"/>
    </location>
</feature>
<keyword evidence="8 10" id="KW-0472">Membrane</keyword>
<dbReference type="PRINTS" id="PR00812">
    <property type="entry name" value="BCTERIALGSPF"/>
</dbReference>
<evidence type="ECO:0000256" key="5">
    <source>
        <dbReference type="ARBA" id="ARBA00022519"/>
    </source>
</evidence>
<proteinExistence type="inferred from homology"/>
<evidence type="ECO:0000313" key="13">
    <source>
        <dbReference type="Proteomes" id="UP001057291"/>
    </source>
</evidence>
<keyword evidence="13" id="KW-1185">Reference proteome</keyword>
<dbReference type="InterPro" id="IPR001992">
    <property type="entry name" value="T2SS_GspF/T4SS_PilC_CS"/>
</dbReference>
<keyword evidence="7 10" id="KW-1133">Transmembrane helix</keyword>
<evidence type="ECO:0000256" key="3">
    <source>
        <dbReference type="ARBA" id="ARBA00022448"/>
    </source>
</evidence>
<sequence>MAQFRYQAVNLSGKSIRGYIEAADQTAAAVALRDQGLFPIKLMAVKEQRFQRESGLTFLRSNRVKLQDLAPFCRQFATLVRSGVTVSQSLEILMNQTENKILKKTLGDVLEEVRKGNSLQESFSHNPKVFNDVFVHMIAAGEFSGRLDTMLDRVATIFERDRMVFQKLITALIYPITISIIAMGVSIFLLVYVVPMFVQTFLQQGVELPLPTKITLQISDFLVHRFYYIFGVIIVLFFGTFALLRTERGCLFWDSMKLRIPIFGKLIKKSMIARFTRTFSTLVASAIPILQGLELSKKIVKNKLFEKAIDEAQEYLHRGEPLHVAFKRYPQLFTPMVTNMIAIGEETGALEHMLEKIADFYETDVREMSARLTSLLEPLMILFLAGTVGTIIVSLFLPMMKMINLIQQ</sequence>
<organism evidence="12 13">
    <name type="scientific">Collibacillus ludicampi</name>
    <dbReference type="NCBI Taxonomy" id="2771369"/>
    <lineage>
        <taxon>Bacteria</taxon>
        <taxon>Bacillati</taxon>
        <taxon>Bacillota</taxon>
        <taxon>Bacilli</taxon>
        <taxon>Bacillales</taxon>
        <taxon>Alicyclobacillaceae</taxon>
        <taxon>Collibacillus</taxon>
    </lineage>
</organism>
<gene>
    <name evidence="12" type="ORF">DNHGIG_01680</name>
</gene>
<evidence type="ECO:0000313" key="12">
    <source>
        <dbReference type="EMBL" id="GIM44619.1"/>
    </source>
</evidence>
<evidence type="ECO:0000256" key="1">
    <source>
        <dbReference type="ARBA" id="ARBA00004429"/>
    </source>
</evidence>
<dbReference type="GO" id="GO:0009306">
    <property type="term" value="P:protein secretion"/>
    <property type="evidence" value="ECO:0007669"/>
    <property type="project" value="InterPro"/>
</dbReference>
<evidence type="ECO:0000256" key="2">
    <source>
        <dbReference type="ARBA" id="ARBA00005745"/>
    </source>
</evidence>
<keyword evidence="3 9" id="KW-0813">Transport</keyword>
<dbReference type="PROSITE" id="PS00874">
    <property type="entry name" value="T2SP_F"/>
    <property type="match status" value="1"/>
</dbReference>
<reference evidence="12" key="1">
    <citation type="journal article" date="2023" name="Int. J. Syst. Evol. Microbiol.">
        <title>Collibacillus ludicampi gen. nov., sp. nov., a new soil bacterium of the family Alicyclobacillaceae.</title>
        <authorList>
            <person name="Jojima T."/>
            <person name="Ioku Y."/>
            <person name="Fukuta Y."/>
            <person name="Shirasaka N."/>
            <person name="Matsumura Y."/>
            <person name="Mori M."/>
        </authorList>
    </citation>
    <scope>NUCLEOTIDE SEQUENCE</scope>
    <source>
        <strain evidence="12">TP075</strain>
    </source>
</reference>
<evidence type="ECO:0000256" key="10">
    <source>
        <dbReference type="SAM" id="Phobius"/>
    </source>
</evidence>
<keyword evidence="4" id="KW-1003">Cell membrane</keyword>
<dbReference type="GO" id="GO:0005886">
    <property type="term" value="C:plasma membrane"/>
    <property type="evidence" value="ECO:0007669"/>
    <property type="project" value="UniProtKB-SubCell"/>
</dbReference>
<accession>A0AAV4LA71</accession>
<feature type="transmembrane region" description="Helical" evidence="10">
    <location>
        <begin position="379"/>
        <end position="397"/>
    </location>
</feature>
<dbReference type="InterPro" id="IPR018076">
    <property type="entry name" value="T2SS_GspF_dom"/>
</dbReference>
<protein>
    <submittedName>
        <fullName evidence="12">Phytochrome sensor protein</fullName>
    </submittedName>
</protein>
<dbReference type="FunFam" id="1.20.81.30:FF:000001">
    <property type="entry name" value="Type II secretion system protein F"/>
    <property type="match status" value="2"/>
</dbReference>
<evidence type="ECO:0000256" key="4">
    <source>
        <dbReference type="ARBA" id="ARBA00022475"/>
    </source>
</evidence>
<comment type="subcellular location">
    <subcellularLocation>
        <location evidence="1">Cell inner membrane</location>
        <topology evidence="1">Multi-pass membrane protein</topology>
    </subcellularLocation>
    <subcellularLocation>
        <location evidence="9">Cell membrane</location>
        <topology evidence="9">Multi-pass membrane protein</topology>
    </subcellularLocation>
</comment>
<dbReference type="Gene3D" id="1.20.81.30">
    <property type="entry name" value="Type II secretion system (T2SS), domain F"/>
    <property type="match status" value="2"/>
</dbReference>
<dbReference type="PANTHER" id="PTHR30012:SF0">
    <property type="entry name" value="TYPE II SECRETION SYSTEM PROTEIN F-RELATED"/>
    <property type="match status" value="1"/>
</dbReference>
<dbReference type="EMBL" id="BOQE01000001">
    <property type="protein sequence ID" value="GIM44619.1"/>
    <property type="molecule type" value="Genomic_DNA"/>
</dbReference>
<keyword evidence="5" id="KW-0997">Cell inner membrane</keyword>
<dbReference type="InterPro" id="IPR003004">
    <property type="entry name" value="GspF/PilC"/>
</dbReference>